<feature type="domain" description="Aspartate/glutamate/uridylate kinase" evidence="2">
    <location>
        <begin position="3"/>
        <end position="259"/>
    </location>
</feature>
<dbReference type="AlphaFoldDB" id="C6A3H8"/>
<dbReference type="NCBIfam" id="NF006234">
    <property type="entry name" value="PRK08373.1"/>
    <property type="match status" value="1"/>
</dbReference>
<keyword evidence="4" id="KW-1185">Reference proteome</keyword>
<name>C6A3H8_THESM</name>
<dbReference type="InterPro" id="IPR018042">
    <property type="entry name" value="Aspartate_kinase_CS"/>
</dbReference>
<comment type="similarity">
    <text evidence="1">Belongs to the aspartokinase family.</text>
</comment>
<dbReference type="InterPro" id="IPR011819">
    <property type="entry name" value="AspKin_pair"/>
</dbReference>
<dbReference type="Gene3D" id="3.40.1160.10">
    <property type="entry name" value="Acetylglutamate kinase-like"/>
    <property type="match status" value="1"/>
</dbReference>
<reference evidence="3 4" key="1">
    <citation type="journal article" date="2009" name="Appl. Environ. Microbiol.">
        <title>Metabolic versatility and indigenous origin of the archaeon Thermococcus sibiricus, isolated from a siberian oil reservoir, as revealed by genome analysis.</title>
        <authorList>
            <person name="Mardanov A.V."/>
            <person name="Ravin N.V."/>
            <person name="Svetlitchnyi V.A."/>
            <person name="Beletsky A.V."/>
            <person name="Miroshnichenko M.L."/>
            <person name="Bonch-Osmolovskaya E.A."/>
            <person name="Skryabin K.G."/>
        </authorList>
    </citation>
    <scope>NUCLEOTIDE SEQUENCE [LARGE SCALE GENOMIC DNA]</scope>
    <source>
        <strain evidence="4">DSM 12597 / MM 739</strain>
    </source>
</reference>
<evidence type="ECO:0000313" key="3">
    <source>
        <dbReference type="EMBL" id="ACS90173.1"/>
    </source>
</evidence>
<protein>
    <submittedName>
        <fullName evidence="3">Aspartokinase</fullName>
    </submittedName>
</protein>
<proteinExistence type="inferred from homology"/>
<dbReference type="GeneID" id="8096117"/>
<dbReference type="GO" id="GO:0009089">
    <property type="term" value="P:lysine biosynthetic process via diaminopimelate"/>
    <property type="evidence" value="ECO:0007669"/>
    <property type="project" value="TreeGrafter"/>
</dbReference>
<dbReference type="GO" id="GO:0005829">
    <property type="term" value="C:cytosol"/>
    <property type="evidence" value="ECO:0007669"/>
    <property type="project" value="TreeGrafter"/>
</dbReference>
<keyword evidence="3" id="KW-0418">Kinase</keyword>
<dbReference type="HOGENOM" id="CLU_009116_6_3_2"/>
<dbReference type="InterPro" id="IPR036393">
    <property type="entry name" value="AceGlu_kinase-like_sf"/>
</dbReference>
<sequence length="344" mass="37726">MEKLRVVKFGGSSVKNSFWSALKLVEYLLEGSKLVVVVSALKGVTEKLIQLSEQSDLGIFESIILEHSKMANRLGVDIEPILSDLEKAITKRRHDLAWRDYILSFGEKLSAALFAKALENEGVPALSLDATEVLMLRGSFGNAKIDFSASLPHVQKLGELTEKVVPVVTGFIGNLNGRTATLGRGGSDYTASALGAMLKAKAVLIMSDVEGIYTADPRLVPEARLFHFISRDRAMLAARLGMKALHPEALKPLQGIPLILGKTEDWNMGTLVSEFGEEWPIVVHRVEGKIARIAVVGVKKLPGWKGRRGRGYFSLTIEKEELVPALREIHEVVFDESTSSCDYS</sequence>
<gene>
    <name evidence="3" type="ordered locus">TSIB_1119</name>
</gene>
<dbReference type="SUPFAM" id="SSF53633">
    <property type="entry name" value="Carbamate kinase-like"/>
    <property type="match status" value="1"/>
</dbReference>
<dbReference type="EMBL" id="CP001463">
    <property type="protein sequence ID" value="ACS90173.1"/>
    <property type="molecule type" value="Genomic_DNA"/>
</dbReference>
<dbReference type="STRING" id="604354.TSIB_1119"/>
<dbReference type="KEGG" id="tsi:TSIB_1119"/>
<dbReference type="CDD" id="cd04234">
    <property type="entry name" value="AAK_AK"/>
    <property type="match status" value="1"/>
</dbReference>
<dbReference type="GO" id="GO:0004072">
    <property type="term" value="F:aspartate kinase activity"/>
    <property type="evidence" value="ECO:0007669"/>
    <property type="project" value="InterPro"/>
</dbReference>
<dbReference type="InterPro" id="IPR001048">
    <property type="entry name" value="Asp/Glu/Uridylate_kinase"/>
</dbReference>
<dbReference type="PANTHER" id="PTHR21499:SF70">
    <property type="entry name" value="ASPARTOKINASE"/>
    <property type="match status" value="1"/>
</dbReference>
<dbReference type="PROSITE" id="PS00324">
    <property type="entry name" value="ASPARTOKINASE"/>
    <property type="match status" value="1"/>
</dbReference>
<dbReference type="GO" id="GO:0009090">
    <property type="term" value="P:homoserine biosynthetic process"/>
    <property type="evidence" value="ECO:0007669"/>
    <property type="project" value="TreeGrafter"/>
</dbReference>
<evidence type="ECO:0000256" key="1">
    <source>
        <dbReference type="ARBA" id="ARBA00010122"/>
    </source>
</evidence>
<dbReference type="RefSeq" id="WP_015849392.1">
    <property type="nucleotide sequence ID" value="NC_012883.1"/>
</dbReference>
<organism evidence="3 4">
    <name type="scientific">Thermococcus sibiricus (strain DSM 12597 / MM 739)</name>
    <dbReference type="NCBI Taxonomy" id="604354"/>
    <lineage>
        <taxon>Archaea</taxon>
        <taxon>Methanobacteriati</taxon>
        <taxon>Methanobacteriota</taxon>
        <taxon>Thermococci</taxon>
        <taxon>Thermococcales</taxon>
        <taxon>Thermococcaceae</taxon>
        <taxon>Thermococcus</taxon>
    </lineage>
</organism>
<dbReference type="Pfam" id="PF00696">
    <property type="entry name" value="AA_kinase"/>
    <property type="match status" value="1"/>
</dbReference>
<dbReference type="NCBIfam" id="TIGR02078">
    <property type="entry name" value="AspKin_pair"/>
    <property type="match status" value="1"/>
</dbReference>
<keyword evidence="3" id="KW-0808">Transferase</keyword>
<dbReference type="eggNOG" id="arCOG00861">
    <property type="taxonomic scope" value="Archaea"/>
</dbReference>
<accession>C6A3H8</accession>
<dbReference type="Proteomes" id="UP000009079">
    <property type="component" value="Chromosome"/>
</dbReference>
<dbReference type="PANTHER" id="PTHR21499">
    <property type="entry name" value="ASPARTATE KINASE"/>
    <property type="match status" value="1"/>
</dbReference>
<evidence type="ECO:0000313" key="4">
    <source>
        <dbReference type="Proteomes" id="UP000009079"/>
    </source>
</evidence>
<evidence type="ECO:0000259" key="2">
    <source>
        <dbReference type="Pfam" id="PF00696"/>
    </source>
</evidence>